<dbReference type="AlphaFoldDB" id="A0A1W1V9G4"/>
<sequence length="152" mass="17019">MAPPLLLLVGLPGSGKTTLARRWEAEHHARCLTPDGWMEPLFGADESRSRRWALEGGLLRSVAARVLTLGVGVVLDCGLWTRQERGPSRARGEALGAGAQLHFLGVLPEELWRLEARNRGLPPATFPITRAELREWLRWFQRPEADEQEPRA</sequence>
<dbReference type="EMBL" id="FWWU01000009">
    <property type="protein sequence ID" value="SMB89968.1"/>
    <property type="molecule type" value="Genomic_DNA"/>
</dbReference>
<dbReference type="Pfam" id="PF13671">
    <property type="entry name" value="AAA_33"/>
    <property type="match status" value="1"/>
</dbReference>
<dbReference type="RefSeq" id="WP_084048244.1">
    <property type="nucleotide sequence ID" value="NZ_FWWU01000009.1"/>
</dbReference>
<proteinExistence type="predicted"/>
<dbReference type="SUPFAM" id="SSF52540">
    <property type="entry name" value="P-loop containing nucleoside triphosphate hydrolases"/>
    <property type="match status" value="1"/>
</dbReference>
<dbReference type="OrthoDB" id="2639622at2"/>
<evidence type="ECO:0000313" key="1">
    <source>
        <dbReference type="EMBL" id="SMB89968.1"/>
    </source>
</evidence>
<gene>
    <name evidence="1" type="ORF">SAMN00790413_00607</name>
</gene>
<organism evidence="1 2">
    <name type="scientific">Deinococcus hopiensis KR-140</name>
    <dbReference type="NCBI Taxonomy" id="695939"/>
    <lineage>
        <taxon>Bacteria</taxon>
        <taxon>Thermotogati</taxon>
        <taxon>Deinococcota</taxon>
        <taxon>Deinococci</taxon>
        <taxon>Deinococcales</taxon>
        <taxon>Deinococcaceae</taxon>
        <taxon>Deinococcus</taxon>
    </lineage>
</organism>
<accession>A0A1W1V9G4</accession>
<keyword evidence="2" id="KW-1185">Reference proteome</keyword>
<dbReference type="Gene3D" id="3.40.50.300">
    <property type="entry name" value="P-loop containing nucleotide triphosphate hydrolases"/>
    <property type="match status" value="1"/>
</dbReference>
<evidence type="ECO:0000313" key="2">
    <source>
        <dbReference type="Proteomes" id="UP000192582"/>
    </source>
</evidence>
<reference evidence="1 2" key="1">
    <citation type="submission" date="2017-04" db="EMBL/GenBank/DDBJ databases">
        <authorList>
            <person name="Afonso C.L."/>
            <person name="Miller P.J."/>
            <person name="Scott M.A."/>
            <person name="Spackman E."/>
            <person name="Goraichik I."/>
            <person name="Dimitrov K.M."/>
            <person name="Suarez D.L."/>
            <person name="Swayne D.E."/>
        </authorList>
    </citation>
    <scope>NUCLEOTIDE SEQUENCE [LARGE SCALE GENOMIC DNA]</scope>
    <source>
        <strain evidence="1 2">KR-140</strain>
    </source>
</reference>
<protein>
    <submittedName>
        <fullName evidence="1">AAA domain-containing protein</fullName>
    </submittedName>
</protein>
<name>A0A1W1V9G4_9DEIO</name>
<dbReference type="PRINTS" id="PR01100">
    <property type="entry name" value="SHIKIMTKNASE"/>
</dbReference>
<dbReference type="InterPro" id="IPR027417">
    <property type="entry name" value="P-loop_NTPase"/>
</dbReference>
<dbReference type="Proteomes" id="UP000192582">
    <property type="component" value="Unassembled WGS sequence"/>
</dbReference>
<dbReference type="STRING" id="695939.SAMN00790413_00607"/>